<dbReference type="Proteomes" id="UP000076268">
    <property type="component" value="Unassembled WGS sequence"/>
</dbReference>
<dbReference type="AlphaFoldDB" id="A0A154BVF3"/>
<dbReference type="OrthoDB" id="9806837at2"/>
<dbReference type="PANTHER" id="PTHR32125">
    <property type="entry name" value="2-C-METHYL-D-ERYTHRITOL 4-PHOSPHATE CYTIDYLYLTRANSFERASE, CHLOROPLASTIC"/>
    <property type="match status" value="1"/>
</dbReference>
<dbReference type="InterPro" id="IPR001228">
    <property type="entry name" value="IspD"/>
</dbReference>
<evidence type="ECO:0000256" key="2">
    <source>
        <dbReference type="ARBA" id="ARBA00004787"/>
    </source>
</evidence>
<evidence type="ECO:0000256" key="6">
    <source>
        <dbReference type="ARBA" id="ARBA00023229"/>
    </source>
</evidence>
<dbReference type="HAMAP" id="MF_00108">
    <property type="entry name" value="IspD"/>
    <property type="match status" value="1"/>
</dbReference>
<feature type="site" description="Transition state stabilizer" evidence="7">
    <location>
        <position position="21"/>
    </location>
</feature>
<dbReference type="CDD" id="cd02516">
    <property type="entry name" value="CDP-ME_synthetase"/>
    <property type="match status" value="1"/>
</dbReference>
<evidence type="ECO:0000256" key="7">
    <source>
        <dbReference type="HAMAP-Rule" id="MF_00108"/>
    </source>
</evidence>
<evidence type="ECO:0000256" key="5">
    <source>
        <dbReference type="ARBA" id="ARBA00022695"/>
    </source>
</evidence>
<comment type="pathway">
    <text evidence="2 7">Isoprenoid biosynthesis; isopentenyl diphosphate biosynthesis via DXP pathway; isopentenyl diphosphate from 1-deoxy-D-xylulose 5-phosphate: step 2/6.</text>
</comment>
<dbReference type="InterPro" id="IPR029044">
    <property type="entry name" value="Nucleotide-diphossugar_trans"/>
</dbReference>
<dbReference type="InterPro" id="IPR050088">
    <property type="entry name" value="IspD/TarI_cytidylyltransf_bact"/>
</dbReference>
<dbReference type="GO" id="GO:0050518">
    <property type="term" value="F:2-C-methyl-D-erythritol 4-phosphate cytidylyltransferase activity"/>
    <property type="evidence" value="ECO:0007669"/>
    <property type="project" value="UniProtKB-UniRule"/>
</dbReference>
<dbReference type="InterPro" id="IPR018294">
    <property type="entry name" value="ISPD_synthase_CS"/>
</dbReference>
<proteinExistence type="inferred from homology"/>
<comment type="similarity">
    <text evidence="3 7">Belongs to the IspD/TarI cytidylyltransferase family. IspD subfamily.</text>
</comment>
<name>A0A154BVF3_ANASB</name>
<feature type="site" description="Positions MEP for the nucleophilic attack" evidence="7">
    <location>
        <position position="209"/>
    </location>
</feature>
<dbReference type="SUPFAM" id="SSF53448">
    <property type="entry name" value="Nucleotide-diphospho-sugar transferases"/>
    <property type="match status" value="1"/>
</dbReference>
<dbReference type="InterPro" id="IPR034683">
    <property type="entry name" value="IspD/TarI"/>
</dbReference>
<dbReference type="PANTHER" id="PTHR32125:SF4">
    <property type="entry name" value="2-C-METHYL-D-ERYTHRITOL 4-PHOSPHATE CYTIDYLYLTRANSFERASE, CHLOROPLASTIC"/>
    <property type="match status" value="1"/>
</dbReference>
<evidence type="ECO:0000256" key="3">
    <source>
        <dbReference type="ARBA" id="ARBA00009789"/>
    </source>
</evidence>
<dbReference type="UniPathway" id="UPA00056">
    <property type="reaction ID" value="UER00093"/>
</dbReference>
<keyword evidence="9" id="KW-1185">Reference proteome</keyword>
<dbReference type="STRING" id="1794912.AXX12_16730"/>
<dbReference type="GO" id="GO:0019288">
    <property type="term" value="P:isopentenyl diphosphate biosynthetic process, methylerythritol 4-phosphate pathway"/>
    <property type="evidence" value="ECO:0007669"/>
    <property type="project" value="UniProtKB-UniRule"/>
</dbReference>
<comment type="catalytic activity">
    <reaction evidence="1 7">
        <text>2-C-methyl-D-erythritol 4-phosphate + CTP + H(+) = 4-CDP-2-C-methyl-D-erythritol + diphosphate</text>
        <dbReference type="Rhea" id="RHEA:13429"/>
        <dbReference type="ChEBI" id="CHEBI:15378"/>
        <dbReference type="ChEBI" id="CHEBI:33019"/>
        <dbReference type="ChEBI" id="CHEBI:37563"/>
        <dbReference type="ChEBI" id="CHEBI:57823"/>
        <dbReference type="ChEBI" id="CHEBI:58262"/>
        <dbReference type="EC" id="2.7.7.60"/>
    </reaction>
</comment>
<reference evidence="8 9" key="1">
    <citation type="submission" date="2016-02" db="EMBL/GenBank/DDBJ databases">
        <title>Anaerosporomusa subterraneum gen. nov., sp. nov., a spore-forming obligate anaerobe isolated from saprolite.</title>
        <authorList>
            <person name="Choi J.K."/>
            <person name="Shah M."/>
            <person name="Yee N."/>
        </authorList>
    </citation>
    <scope>NUCLEOTIDE SEQUENCE [LARGE SCALE GENOMIC DNA]</scope>
    <source>
        <strain evidence="8 9">RU4</strain>
    </source>
</reference>
<dbReference type="EC" id="2.7.7.60" evidence="7"/>
<comment type="caution">
    <text evidence="8">The sequence shown here is derived from an EMBL/GenBank/DDBJ whole genome shotgun (WGS) entry which is preliminary data.</text>
</comment>
<gene>
    <name evidence="7" type="primary">ispD</name>
    <name evidence="8" type="ORF">AXX12_16730</name>
</gene>
<keyword evidence="4 7" id="KW-0808">Transferase</keyword>
<comment type="function">
    <text evidence="7">Catalyzes the formation of 4-diphosphocytidyl-2-C-methyl-D-erythritol from CTP and 2-C-methyl-D-erythritol 4-phosphate (MEP).</text>
</comment>
<evidence type="ECO:0000256" key="4">
    <source>
        <dbReference type="ARBA" id="ARBA00022679"/>
    </source>
</evidence>
<organism evidence="8 9">
    <name type="scientific">Anaerosporomusa subterranea</name>
    <dbReference type="NCBI Taxonomy" id="1794912"/>
    <lineage>
        <taxon>Bacteria</taxon>
        <taxon>Bacillati</taxon>
        <taxon>Bacillota</taxon>
        <taxon>Negativicutes</taxon>
        <taxon>Acetonemataceae</taxon>
        <taxon>Anaerosporomusa</taxon>
    </lineage>
</organism>
<dbReference type="Pfam" id="PF01128">
    <property type="entry name" value="IspD"/>
    <property type="match status" value="1"/>
</dbReference>
<protein>
    <recommendedName>
        <fullName evidence="7">2-C-methyl-D-erythritol 4-phosphate cytidylyltransferase</fullName>
        <ecNumber evidence="7">2.7.7.60</ecNumber>
    </recommendedName>
    <alternativeName>
        <fullName evidence="7">4-diphosphocytidyl-2C-methyl-D-erythritol synthase</fullName>
    </alternativeName>
    <alternativeName>
        <fullName evidence="7">MEP cytidylyltransferase</fullName>
        <shortName evidence="7">MCT</shortName>
    </alternativeName>
</protein>
<dbReference type="NCBIfam" id="TIGR00453">
    <property type="entry name" value="ispD"/>
    <property type="match status" value="1"/>
</dbReference>
<evidence type="ECO:0000256" key="1">
    <source>
        <dbReference type="ARBA" id="ARBA00001282"/>
    </source>
</evidence>
<dbReference type="Gene3D" id="3.90.550.10">
    <property type="entry name" value="Spore Coat Polysaccharide Biosynthesis Protein SpsA, Chain A"/>
    <property type="match status" value="1"/>
</dbReference>
<sequence length="228" mass="24219">MVCAIIAAAGYGRRMGGDQSKQLIILNGMPVVARSLRAIATCPQVDQLILVTAPEQIATLETLAAELDLGKPFQVIAGGSERQYSVANALKAVPTDAEIILVHDGARPLVRPEQVGAVVDAARVFRAAGLAAPVKDTIKTVNADGFAVGTPDRNCLWAIHTPQAFAADLLRHAYAQAETDQYLGTDDASLVERVGVFIKLVNGGYENIKITTSEDVCLAEALLARRME</sequence>
<dbReference type="EMBL" id="LSGP01000005">
    <property type="protein sequence ID" value="KYZ77909.1"/>
    <property type="molecule type" value="Genomic_DNA"/>
</dbReference>
<dbReference type="FunFam" id="3.90.550.10:FF:000003">
    <property type="entry name" value="2-C-methyl-D-erythritol 4-phosphate cytidylyltransferase"/>
    <property type="match status" value="1"/>
</dbReference>
<accession>A0A154BVF3</accession>
<feature type="site" description="Transition state stabilizer" evidence="7">
    <location>
        <position position="14"/>
    </location>
</feature>
<keyword evidence="5 7" id="KW-0548">Nucleotidyltransferase</keyword>
<evidence type="ECO:0000313" key="9">
    <source>
        <dbReference type="Proteomes" id="UP000076268"/>
    </source>
</evidence>
<feature type="site" description="Positions MEP for the nucleophilic attack" evidence="7">
    <location>
        <position position="153"/>
    </location>
</feature>
<keyword evidence="6 7" id="KW-0414">Isoprene biosynthesis</keyword>
<evidence type="ECO:0000313" key="8">
    <source>
        <dbReference type="EMBL" id="KYZ77909.1"/>
    </source>
</evidence>
<dbReference type="PROSITE" id="PS01295">
    <property type="entry name" value="ISPD"/>
    <property type="match status" value="1"/>
</dbReference>